<evidence type="ECO:0000256" key="2">
    <source>
        <dbReference type="ARBA" id="ARBA00008520"/>
    </source>
</evidence>
<evidence type="ECO:0000256" key="5">
    <source>
        <dbReference type="ARBA" id="ARBA00022729"/>
    </source>
</evidence>
<keyword evidence="6" id="KW-0574">Periplasm</keyword>
<evidence type="ECO:0000256" key="3">
    <source>
        <dbReference type="ARBA" id="ARBA00022448"/>
    </source>
</evidence>
<gene>
    <name evidence="10" type="ORF">QO014_004631</name>
</gene>
<comment type="similarity">
    <text evidence="2">Belongs to the bacterial solute-binding protein 1 family.</text>
</comment>
<comment type="subcellular location">
    <subcellularLocation>
        <location evidence="1">Periplasm</location>
    </subcellularLocation>
</comment>
<proteinExistence type="inferred from homology"/>
<keyword evidence="5 9" id="KW-0732">Signal</keyword>
<evidence type="ECO:0000313" key="10">
    <source>
        <dbReference type="EMBL" id="MDQ0440218.1"/>
    </source>
</evidence>
<accession>A0ABU0HEE1</accession>
<feature type="chain" id="PRO_5046313921" description="Probable sugar-binding periplasmic protein" evidence="9">
    <location>
        <begin position="25"/>
        <end position="412"/>
    </location>
</feature>
<feature type="signal peptide" evidence="9">
    <location>
        <begin position="1"/>
        <end position="24"/>
    </location>
</feature>
<dbReference type="Gene3D" id="3.40.190.10">
    <property type="entry name" value="Periplasmic binding protein-like II"/>
    <property type="match status" value="2"/>
</dbReference>
<dbReference type="Proteomes" id="UP001241603">
    <property type="component" value="Unassembled WGS sequence"/>
</dbReference>
<evidence type="ECO:0000256" key="1">
    <source>
        <dbReference type="ARBA" id="ARBA00004418"/>
    </source>
</evidence>
<name>A0ABU0HEE1_9HYPH</name>
<evidence type="ECO:0000256" key="6">
    <source>
        <dbReference type="ARBA" id="ARBA00022764"/>
    </source>
</evidence>
<dbReference type="Pfam" id="PF01547">
    <property type="entry name" value="SBP_bac_1"/>
    <property type="match status" value="1"/>
</dbReference>
<comment type="function">
    <text evidence="7">Part of a binding-protein-dependent transport system for a sugar.</text>
</comment>
<dbReference type="RefSeq" id="WP_266351087.1">
    <property type="nucleotide sequence ID" value="NZ_JAPKNG010000007.1"/>
</dbReference>
<keyword evidence="4" id="KW-0762">Sugar transport</keyword>
<keyword evidence="3" id="KW-0813">Transport</keyword>
<evidence type="ECO:0000256" key="8">
    <source>
        <dbReference type="ARBA" id="ARBA00049753"/>
    </source>
</evidence>
<dbReference type="PANTHER" id="PTHR43649:SF28">
    <property type="entry name" value="BINDING PROTEIN COMPONENT OF ABC SUGAR TRANSPORTER-RELATED"/>
    <property type="match status" value="1"/>
</dbReference>
<dbReference type="InterPro" id="IPR050490">
    <property type="entry name" value="Bact_solute-bd_prot1"/>
</dbReference>
<reference evidence="10 11" key="1">
    <citation type="submission" date="2023-07" db="EMBL/GenBank/DDBJ databases">
        <title>Genomic Encyclopedia of Type Strains, Phase IV (KMG-IV): sequencing the most valuable type-strain genomes for metagenomic binning, comparative biology and taxonomic classification.</title>
        <authorList>
            <person name="Goeker M."/>
        </authorList>
    </citation>
    <scope>NUCLEOTIDE SEQUENCE [LARGE SCALE GENOMIC DNA]</scope>
    <source>
        <strain evidence="10 11">B6-8</strain>
    </source>
</reference>
<dbReference type="PANTHER" id="PTHR43649">
    <property type="entry name" value="ARABINOSE-BINDING PROTEIN-RELATED"/>
    <property type="match status" value="1"/>
</dbReference>
<sequence>MKHISRKLLGAAAVLSLLAGPVAAAEKAEVLHWWTSGGESAAVAVFADQFNAAGGEWVDAAIAGGEAARAAGINRIVGGNPPTAMQFNTGKQFEDLVAQGLLSNLDTVAAADGWDKFLSPVLIKAVSRDGHFYAVPVNIHSNNWLWYNTALLEANGITPPTTWDELFAAMDKLKAAGVIPMAQSGDAWTQVLLFNDVLLGVGGRDLFLKVFQDGDVDAIKSADFLKVAQTFGKLREYGDAGQQGRQWNQATGLVVTGKAGFNFMGDWAKGEVLAAGLTPGKEVGCTPGLGHQVYWIGGDVFVFPKTDNADAQKAQALLAHTMLTPETQVAFNAKKGSVPVRGDVDTSKLDACAQAGLKLLATPDASVPGSDFLQTPDVLGSLQDVIGQFWTTPSQTPEELQTKIADIFAAAK</sequence>
<dbReference type="EMBL" id="JAUSVO010000007">
    <property type="protein sequence ID" value="MDQ0440218.1"/>
    <property type="molecule type" value="Genomic_DNA"/>
</dbReference>
<dbReference type="SUPFAM" id="SSF53850">
    <property type="entry name" value="Periplasmic binding protein-like II"/>
    <property type="match status" value="1"/>
</dbReference>
<dbReference type="InterPro" id="IPR006059">
    <property type="entry name" value="SBP"/>
</dbReference>
<comment type="caution">
    <text evidence="10">The sequence shown here is derived from an EMBL/GenBank/DDBJ whole genome shotgun (WGS) entry which is preliminary data.</text>
</comment>
<keyword evidence="11" id="KW-1185">Reference proteome</keyword>
<evidence type="ECO:0000256" key="7">
    <source>
        <dbReference type="ARBA" id="ARBA00049629"/>
    </source>
</evidence>
<evidence type="ECO:0000256" key="4">
    <source>
        <dbReference type="ARBA" id="ARBA00022597"/>
    </source>
</evidence>
<organism evidence="10 11">
    <name type="scientific">Kaistia dalseonensis</name>
    <dbReference type="NCBI Taxonomy" id="410840"/>
    <lineage>
        <taxon>Bacteria</taxon>
        <taxon>Pseudomonadati</taxon>
        <taxon>Pseudomonadota</taxon>
        <taxon>Alphaproteobacteria</taxon>
        <taxon>Hyphomicrobiales</taxon>
        <taxon>Kaistiaceae</taxon>
        <taxon>Kaistia</taxon>
    </lineage>
</organism>
<evidence type="ECO:0000256" key="9">
    <source>
        <dbReference type="SAM" id="SignalP"/>
    </source>
</evidence>
<protein>
    <recommendedName>
        <fullName evidence="8">Probable sugar-binding periplasmic protein</fullName>
    </recommendedName>
</protein>
<evidence type="ECO:0000313" key="11">
    <source>
        <dbReference type="Proteomes" id="UP001241603"/>
    </source>
</evidence>